<comment type="subcellular location">
    <subcellularLocation>
        <location evidence="1">Membrane</location>
        <topology evidence="1">Multi-pass membrane protein</topology>
    </subcellularLocation>
</comment>
<dbReference type="PANTHER" id="PTHR23502">
    <property type="entry name" value="MAJOR FACILITATOR SUPERFAMILY"/>
    <property type="match status" value="1"/>
</dbReference>
<evidence type="ECO:0000256" key="4">
    <source>
        <dbReference type="ARBA" id="ARBA00023136"/>
    </source>
</evidence>
<proteinExistence type="predicted"/>
<gene>
    <name evidence="6" type="ORF">BCR34DRAFT_625107</name>
</gene>
<evidence type="ECO:0000313" key="7">
    <source>
        <dbReference type="Proteomes" id="UP000193144"/>
    </source>
</evidence>
<dbReference type="InterPro" id="IPR036259">
    <property type="entry name" value="MFS_trans_sf"/>
</dbReference>
<evidence type="ECO:0000256" key="1">
    <source>
        <dbReference type="ARBA" id="ARBA00004141"/>
    </source>
</evidence>
<dbReference type="PANTHER" id="PTHR23502:SF2">
    <property type="entry name" value="TRANSPORTER, PUTATIVE (AFU_ORTHOLOGUE AFUA_2G08910)-RELATED"/>
    <property type="match status" value="1"/>
</dbReference>
<dbReference type="STRING" id="1231657.A0A1Y1ZKF8"/>
<accession>A0A1Y1ZKF8</accession>
<dbReference type="Proteomes" id="UP000193144">
    <property type="component" value="Unassembled WGS sequence"/>
</dbReference>
<evidence type="ECO:0000313" key="6">
    <source>
        <dbReference type="EMBL" id="ORY10732.1"/>
    </source>
</evidence>
<evidence type="ECO:0000256" key="5">
    <source>
        <dbReference type="SAM" id="Phobius"/>
    </source>
</evidence>
<organism evidence="6 7">
    <name type="scientific">Clohesyomyces aquaticus</name>
    <dbReference type="NCBI Taxonomy" id="1231657"/>
    <lineage>
        <taxon>Eukaryota</taxon>
        <taxon>Fungi</taxon>
        <taxon>Dikarya</taxon>
        <taxon>Ascomycota</taxon>
        <taxon>Pezizomycotina</taxon>
        <taxon>Dothideomycetes</taxon>
        <taxon>Pleosporomycetidae</taxon>
        <taxon>Pleosporales</taxon>
        <taxon>Lindgomycetaceae</taxon>
        <taxon>Clohesyomyces</taxon>
    </lineage>
</organism>
<keyword evidence="2 5" id="KW-0812">Transmembrane</keyword>
<dbReference type="Gene3D" id="1.20.1250.20">
    <property type="entry name" value="MFS general substrate transporter like domains"/>
    <property type="match status" value="2"/>
</dbReference>
<keyword evidence="4 5" id="KW-0472">Membrane</keyword>
<dbReference type="Pfam" id="PF07690">
    <property type="entry name" value="MFS_1"/>
    <property type="match status" value="1"/>
</dbReference>
<feature type="transmembrane region" description="Helical" evidence="5">
    <location>
        <begin position="241"/>
        <end position="258"/>
    </location>
</feature>
<feature type="transmembrane region" description="Helical" evidence="5">
    <location>
        <begin position="95"/>
        <end position="115"/>
    </location>
</feature>
<evidence type="ECO:0000256" key="3">
    <source>
        <dbReference type="ARBA" id="ARBA00022989"/>
    </source>
</evidence>
<dbReference type="InterPro" id="IPR011701">
    <property type="entry name" value="MFS"/>
</dbReference>
<feature type="transmembrane region" description="Helical" evidence="5">
    <location>
        <begin position="270"/>
        <end position="291"/>
    </location>
</feature>
<sequence length="353" mass="39113">MGSPDYWSSWKKSTNLILVTFHACMATFIAALIITAYEDIATDLGRRASALASPLSTHFRRRPIFLISFIRSGLFNIGCARTNSYTAKATCRVFTAFFICPVSAIGSAVVVETFFKKDRGKYIGIWTVIVNASNRTYCFTIGVSLAPFIFRFVAYHVGCRWFHWILAMIPFSIYEFISPLRMARFPCVVIPACAYAMTVEIPQPFVQKFHFDPQRVGMQFIALIIGSVIGEHIGGRSTDCYFGYLLTICGVVVFLVRIQQAPVEKRNGTPVVGAGIAVAGNQIVTTVLITYAVDCYPDEAGSIGVFVTFVRQIWGFIGRFWLPPMFENVGILNSAGIAVALFMAISFVPTLLI</sequence>
<dbReference type="SUPFAM" id="SSF103473">
    <property type="entry name" value="MFS general substrate transporter"/>
    <property type="match status" value="1"/>
</dbReference>
<keyword evidence="7" id="KW-1185">Reference proteome</keyword>
<comment type="caution">
    <text evidence="6">The sequence shown here is derived from an EMBL/GenBank/DDBJ whole genome shotgun (WGS) entry which is preliminary data.</text>
</comment>
<name>A0A1Y1ZKF8_9PLEO</name>
<feature type="transmembrane region" description="Helical" evidence="5">
    <location>
        <begin position="329"/>
        <end position="352"/>
    </location>
</feature>
<feature type="transmembrane region" description="Helical" evidence="5">
    <location>
        <begin position="16"/>
        <end position="37"/>
    </location>
</feature>
<feature type="transmembrane region" description="Helical" evidence="5">
    <location>
        <begin position="161"/>
        <end position="177"/>
    </location>
</feature>
<feature type="transmembrane region" description="Helical" evidence="5">
    <location>
        <begin position="136"/>
        <end position="155"/>
    </location>
</feature>
<dbReference type="OrthoDB" id="2585655at2759"/>
<dbReference type="GO" id="GO:0005886">
    <property type="term" value="C:plasma membrane"/>
    <property type="evidence" value="ECO:0007669"/>
    <property type="project" value="TreeGrafter"/>
</dbReference>
<dbReference type="EMBL" id="MCFA01000069">
    <property type="protein sequence ID" value="ORY10732.1"/>
    <property type="molecule type" value="Genomic_DNA"/>
</dbReference>
<dbReference type="AlphaFoldDB" id="A0A1Y1ZKF8"/>
<keyword evidence="3 5" id="KW-1133">Transmembrane helix</keyword>
<feature type="transmembrane region" description="Helical" evidence="5">
    <location>
        <begin position="303"/>
        <end position="322"/>
    </location>
</feature>
<evidence type="ECO:0000256" key="2">
    <source>
        <dbReference type="ARBA" id="ARBA00022692"/>
    </source>
</evidence>
<dbReference type="GO" id="GO:0022857">
    <property type="term" value="F:transmembrane transporter activity"/>
    <property type="evidence" value="ECO:0007669"/>
    <property type="project" value="InterPro"/>
</dbReference>
<protein>
    <submittedName>
        <fullName evidence="6">Major facilitator superfamily domain-containing protein</fullName>
    </submittedName>
</protein>
<reference evidence="6 7" key="1">
    <citation type="submission" date="2016-07" db="EMBL/GenBank/DDBJ databases">
        <title>Pervasive Adenine N6-methylation of Active Genes in Fungi.</title>
        <authorList>
            <consortium name="DOE Joint Genome Institute"/>
            <person name="Mondo S.J."/>
            <person name="Dannebaum R.O."/>
            <person name="Kuo R.C."/>
            <person name="Labutti K."/>
            <person name="Haridas S."/>
            <person name="Kuo A."/>
            <person name="Salamov A."/>
            <person name="Ahrendt S.R."/>
            <person name="Lipzen A."/>
            <person name="Sullivan W."/>
            <person name="Andreopoulos W.B."/>
            <person name="Clum A."/>
            <person name="Lindquist E."/>
            <person name="Daum C."/>
            <person name="Ramamoorthy G.K."/>
            <person name="Gryganskyi A."/>
            <person name="Culley D."/>
            <person name="Magnuson J.K."/>
            <person name="James T.Y."/>
            <person name="O'Malley M.A."/>
            <person name="Stajich J.E."/>
            <person name="Spatafora J.W."/>
            <person name="Visel A."/>
            <person name="Grigoriev I.V."/>
        </authorList>
    </citation>
    <scope>NUCLEOTIDE SEQUENCE [LARGE SCALE GENOMIC DNA]</scope>
    <source>
        <strain evidence="6 7">CBS 115471</strain>
    </source>
</reference>